<dbReference type="RefSeq" id="WP_192039940.1">
    <property type="nucleotide sequence ID" value="NZ_JACYWE010000008.1"/>
</dbReference>
<dbReference type="EMBL" id="JACYWE010000008">
    <property type="protein sequence ID" value="MBD8507485.1"/>
    <property type="molecule type" value="Genomic_DNA"/>
</dbReference>
<dbReference type="InterPro" id="IPR046543">
    <property type="entry name" value="DUF6802"/>
</dbReference>
<reference evidence="2" key="1">
    <citation type="submission" date="2020-09" db="EMBL/GenBank/DDBJ databases">
        <title>Hoyosella lacisalsi sp. nov., a halotolerant actinobacterium isolated from soil of Lake Gudzhirganskoe.</title>
        <authorList>
            <person name="Yang Q."/>
            <person name="Guo P.Y."/>
            <person name="Liu S.W."/>
            <person name="Li F.N."/>
            <person name="Sun C.H."/>
        </authorList>
    </citation>
    <scope>NUCLEOTIDE SEQUENCE</scope>
    <source>
        <strain evidence="2">G463</strain>
    </source>
</reference>
<dbReference type="Pfam" id="PF20615">
    <property type="entry name" value="DUF6802"/>
    <property type="match status" value="1"/>
</dbReference>
<evidence type="ECO:0000313" key="3">
    <source>
        <dbReference type="Proteomes" id="UP000642993"/>
    </source>
</evidence>
<comment type="caution">
    <text evidence="2">The sequence shown here is derived from an EMBL/GenBank/DDBJ whole genome shotgun (WGS) entry which is preliminary data.</text>
</comment>
<sequence>MWTPDELAGGGCLGDLLGERDGRAGVSPELCRPELLNPSLDLNGDGIHDSARLLVGESVIVATDYSADGYIDTVASFDADGTYTVWNVTKPAASEGEQWQINDEGLLA</sequence>
<organism evidence="2 3">
    <name type="scientific">Lolliginicoccus lacisalsi</name>
    <dbReference type="NCBI Taxonomy" id="2742202"/>
    <lineage>
        <taxon>Bacteria</taxon>
        <taxon>Bacillati</taxon>
        <taxon>Actinomycetota</taxon>
        <taxon>Actinomycetes</taxon>
        <taxon>Mycobacteriales</taxon>
        <taxon>Hoyosellaceae</taxon>
        <taxon>Lolliginicoccus</taxon>
    </lineage>
</organism>
<keyword evidence="3" id="KW-1185">Reference proteome</keyword>
<proteinExistence type="predicted"/>
<dbReference type="AlphaFoldDB" id="A0A927PLT1"/>
<accession>A0A927PLT1</accession>
<evidence type="ECO:0000313" key="2">
    <source>
        <dbReference type="EMBL" id="MBD8507485.1"/>
    </source>
</evidence>
<dbReference type="Proteomes" id="UP000642993">
    <property type="component" value="Unassembled WGS sequence"/>
</dbReference>
<gene>
    <name evidence="2" type="ORF">HT102_13435</name>
</gene>
<feature type="domain" description="DUF6802" evidence="1">
    <location>
        <begin position="34"/>
        <end position="107"/>
    </location>
</feature>
<protein>
    <recommendedName>
        <fullName evidence="1">DUF6802 domain-containing protein</fullName>
    </recommendedName>
</protein>
<name>A0A927PLT1_9ACTN</name>
<evidence type="ECO:0000259" key="1">
    <source>
        <dbReference type="Pfam" id="PF20615"/>
    </source>
</evidence>